<accession>A0A4C1ZN43</accession>
<feature type="region of interest" description="Disordered" evidence="1">
    <location>
        <begin position="65"/>
        <end position="101"/>
    </location>
</feature>
<dbReference type="AlphaFoldDB" id="A0A4C1ZN43"/>
<organism evidence="2 3">
    <name type="scientific">Eumeta variegata</name>
    <name type="common">Bagworm moth</name>
    <name type="synonym">Eumeta japonica</name>
    <dbReference type="NCBI Taxonomy" id="151549"/>
    <lineage>
        <taxon>Eukaryota</taxon>
        <taxon>Metazoa</taxon>
        <taxon>Ecdysozoa</taxon>
        <taxon>Arthropoda</taxon>
        <taxon>Hexapoda</taxon>
        <taxon>Insecta</taxon>
        <taxon>Pterygota</taxon>
        <taxon>Neoptera</taxon>
        <taxon>Endopterygota</taxon>
        <taxon>Lepidoptera</taxon>
        <taxon>Glossata</taxon>
        <taxon>Ditrysia</taxon>
        <taxon>Tineoidea</taxon>
        <taxon>Psychidae</taxon>
        <taxon>Oiketicinae</taxon>
        <taxon>Eumeta</taxon>
    </lineage>
</organism>
<evidence type="ECO:0000256" key="1">
    <source>
        <dbReference type="SAM" id="MobiDB-lite"/>
    </source>
</evidence>
<evidence type="ECO:0000313" key="2">
    <source>
        <dbReference type="EMBL" id="GBP87955.1"/>
    </source>
</evidence>
<protein>
    <submittedName>
        <fullName evidence="2">Uncharacterized protein</fullName>
    </submittedName>
</protein>
<gene>
    <name evidence="2" type="ORF">EVAR_62770_1</name>
</gene>
<keyword evidence="3" id="KW-1185">Reference proteome</keyword>
<comment type="caution">
    <text evidence="2">The sequence shown here is derived from an EMBL/GenBank/DDBJ whole genome shotgun (WGS) entry which is preliminary data.</text>
</comment>
<dbReference type="Proteomes" id="UP000299102">
    <property type="component" value="Unassembled WGS sequence"/>
</dbReference>
<dbReference type="EMBL" id="BGZK01001897">
    <property type="protein sequence ID" value="GBP87955.1"/>
    <property type="molecule type" value="Genomic_DNA"/>
</dbReference>
<reference evidence="2 3" key="1">
    <citation type="journal article" date="2019" name="Commun. Biol.">
        <title>The bagworm genome reveals a unique fibroin gene that provides high tensile strength.</title>
        <authorList>
            <person name="Kono N."/>
            <person name="Nakamura H."/>
            <person name="Ohtoshi R."/>
            <person name="Tomita M."/>
            <person name="Numata K."/>
            <person name="Arakawa K."/>
        </authorList>
    </citation>
    <scope>NUCLEOTIDE SEQUENCE [LARGE SCALE GENOMIC DNA]</scope>
</reference>
<evidence type="ECO:0000313" key="3">
    <source>
        <dbReference type="Proteomes" id="UP000299102"/>
    </source>
</evidence>
<proteinExistence type="predicted"/>
<name>A0A4C1ZN43_EUMVA</name>
<sequence>MTPRVAHPAGYRLHPEFSAVTQAVAPSGEARFSKPAHAPIHEHCARECVRMFVLGRLFAVPKRYTADGGQTGDPPGLTGGSLILLASPGPGLHSDQNAEVP</sequence>